<feature type="compositionally biased region" description="Basic and acidic residues" evidence="1">
    <location>
        <begin position="70"/>
        <end position="82"/>
    </location>
</feature>
<evidence type="ECO:0000259" key="2">
    <source>
        <dbReference type="Pfam" id="PF22675"/>
    </source>
</evidence>
<evidence type="ECO:0000256" key="1">
    <source>
        <dbReference type="SAM" id="MobiDB-lite"/>
    </source>
</evidence>
<dbReference type="GO" id="GO:0003723">
    <property type="term" value="F:RNA binding"/>
    <property type="evidence" value="ECO:0007669"/>
    <property type="project" value="InterPro"/>
</dbReference>
<feature type="region of interest" description="Disordered" evidence="1">
    <location>
        <begin position="1"/>
        <end position="37"/>
    </location>
</feature>
<reference evidence="3" key="1">
    <citation type="submission" date="2021-02" db="EMBL/GenBank/DDBJ databases">
        <authorList>
            <person name="Dougan E. K."/>
            <person name="Rhodes N."/>
            <person name="Thang M."/>
            <person name="Chan C."/>
        </authorList>
    </citation>
    <scope>NUCLEOTIDE SEQUENCE</scope>
</reference>
<dbReference type="Gene3D" id="3.30.1370.10">
    <property type="entry name" value="K Homology domain, type 1"/>
    <property type="match status" value="1"/>
</dbReference>
<organism evidence="3 4">
    <name type="scientific">Polarella glacialis</name>
    <name type="common">Dinoflagellate</name>
    <dbReference type="NCBI Taxonomy" id="89957"/>
    <lineage>
        <taxon>Eukaryota</taxon>
        <taxon>Sar</taxon>
        <taxon>Alveolata</taxon>
        <taxon>Dinophyceae</taxon>
        <taxon>Suessiales</taxon>
        <taxon>Suessiaceae</taxon>
        <taxon>Polarella</taxon>
    </lineage>
</organism>
<dbReference type="Pfam" id="PF22675">
    <property type="entry name" value="KH-I_KHDC4-BBP"/>
    <property type="match status" value="1"/>
</dbReference>
<feature type="compositionally biased region" description="Low complexity" evidence="1">
    <location>
        <begin position="218"/>
        <end position="231"/>
    </location>
</feature>
<accession>A0A813DXV6</accession>
<dbReference type="OrthoDB" id="397265at2759"/>
<name>A0A813DXV6_POLGL</name>
<keyword evidence="4" id="KW-1185">Reference proteome</keyword>
<dbReference type="InterPro" id="IPR055256">
    <property type="entry name" value="KH_1_KHDC4/BBP-like"/>
</dbReference>
<proteinExistence type="predicted"/>
<dbReference type="SUPFAM" id="SSF54791">
    <property type="entry name" value="Eukaryotic type KH-domain (KH-domain type I)"/>
    <property type="match status" value="1"/>
</dbReference>
<dbReference type="EMBL" id="CAJNNV010006378">
    <property type="protein sequence ID" value="CAE8593518.1"/>
    <property type="molecule type" value="Genomic_DNA"/>
</dbReference>
<evidence type="ECO:0000313" key="4">
    <source>
        <dbReference type="Proteomes" id="UP000654075"/>
    </source>
</evidence>
<comment type="caution">
    <text evidence="3">The sequence shown here is derived from an EMBL/GenBank/DDBJ whole genome shotgun (WGS) entry which is preliminary data.</text>
</comment>
<evidence type="ECO:0000313" key="3">
    <source>
        <dbReference type="EMBL" id="CAE8593518.1"/>
    </source>
</evidence>
<dbReference type="InterPro" id="IPR036612">
    <property type="entry name" value="KH_dom_type_1_sf"/>
</dbReference>
<feature type="region of interest" description="Disordered" evidence="1">
    <location>
        <begin position="61"/>
        <end position="82"/>
    </location>
</feature>
<sequence>MPAAAKSATIVCNNNNNKPSEDQASLSRGSDFDGCSWNNSPTSSLGADFGAAVKSASIMKGPELPYASGPEERRRPYPHEPHAQLPIPPPPGLCLNPPVPGLCLGPPVLSTSPDVALSGDCGSQLDPLHHALWQEAVAAAAATYEQRMLQHAWLHMWLRSAEAAAAVASGSAYSLPFRQPQQTLEQYRQRDQLPQPHVRQQRQQQQLQQLLQQQQLQQQQHQQHQQQQHQQQQREMKPSSHQRKERGFTYTCKFLFSGMDPDCDAEFELVPRLIGRQGCNTRFLAEISDGKVRVRGRGSQHLEERGPSGSSLREADVPLQITLSTTSEEGFERGKKELQTLLDTIASHFARYCRRKGIHPVPELYSDGN</sequence>
<feature type="domain" description="KHDC4/BBP-like KH-domain type I" evidence="2">
    <location>
        <begin position="264"/>
        <end position="343"/>
    </location>
</feature>
<feature type="compositionally biased region" description="Polar residues" evidence="1">
    <location>
        <begin position="10"/>
        <end position="28"/>
    </location>
</feature>
<gene>
    <name evidence="3" type="ORF">PGLA1383_LOCUS12109</name>
</gene>
<dbReference type="AlphaFoldDB" id="A0A813DXV6"/>
<feature type="region of interest" description="Disordered" evidence="1">
    <location>
        <begin position="218"/>
        <end position="244"/>
    </location>
</feature>
<dbReference type="Proteomes" id="UP000654075">
    <property type="component" value="Unassembled WGS sequence"/>
</dbReference>
<protein>
    <recommendedName>
        <fullName evidence="2">KHDC4/BBP-like KH-domain type I domain-containing protein</fullName>
    </recommendedName>
</protein>